<dbReference type="InterPro" id="IPR000648">
    <property type="entry name" value="Oxysterol-bd"/>
</dbReference>
<keyword evidence="11" id="KW-1185">Reference proteome</keyword>
<evidence type="ECO:0000256" key="7">
    <source>
        <dbReference type="SAM" id="MobiDB-lite"/>
    </source>
</evidence>
<dbReference type="FunFam" id="1.10.287.2720:FF:000001">
    <property type="entry name" value="Oxysterol-binding OBPalpha"/>
    <property type="match status" value="1"/>
</dbReference>
<dbReference type="PANTHER" id="PTHR10972:SF47">
    <property type="entry name" value="OXYSTEROL-BINDING PROTEIN-RELATED PROTEIN 10"/>
    <property type="match status" value="1"/>
</dbReference>
<keyword evidence="8" id="KW-1133">Transmembrane helix</keyword>
<dbReference type="InterPro" id="IPR037239">
    <property type="entry name" value="OSBP_sf"/>
</dbReference>
<reference evidence="10" key="2">
    <citation type="submission" date="2025-08" db="UniProtKB">
        <authorList>
            <consortium name="Ensembl"/>
        </authorList>
    </citation>
    <scope>IDENTIFICATION</scope>
</reference>
<keyword evidence="2" id="KW-0597">Phosphoprotein</keyword>
<evidence type="ECO:0000256" key="1">
    <source>
        <dbReference type="ARBA" id="ARBA00022448"/>
    </source>
</evidence>
<dbReference type="InterPro" id="IPR001849">
    <property type="entry name" value="PH_domain"/>
</dbReference>
<dbReference type="GO" id="GO:0005829">
    <property type="term" value="C:cytosol"/>
    <property type="evidence" value="ECO:0007669"/>
    <property type="project" value="TreeGrafter"/>
</dbReference>
<evidence type="ECO:0000256" key="6">
    <source>
        <dbReference type="RuleBase" id="RU003845"/>
    </source>
</evidence>
<dbReference type="GeneTree" id="ENSGT00940000157880"/>
<keyword evidence="4" id="KW-0446">Lipid-binding</keyword>
<protein>
    <recommendedName>
        <fullName evidence="6">Oxysterol-binding protein</fullName>
    </recommendedName>
</protein>
<keyword evidence="1 6" id="KW-0813">Transport</keyword>
<name>A0A3P9DM79_9CICH</name>
<evidence type="ECO:0000256" key="5">
    <source>
        <dbReference type="RuleBase" id="RU003844"/>
    </source>
</evidence>
<dbReference type="PROSITE" id="PS50003">
    <property type="entry name" value="PH_DOMAIN"/>
    <property type="match status" value="1"/>
</dbReference>
<comment type="similarity">
    <text evidence="5">Belongs to the OSBP family.</text>
</comment>
<dbReference type="InterPro" id="IPR011993">
    <property type="entry name" value="PH-like_dom_sf"/>
</dbReference>
<dbReference type="FunFam" id="3.30.70.3490:FF:000001">
    <property type="entry name" value="Oxysterol-binding protein"/>
    <property type="match status" value="1"/>
</dbReference>
<reference evidence="10" key="3">
    <citation type="submission" date="2025-09" db="UniProtKB">
        <authorList>
            <consortium name="Ensembl"/>
        </authorList>
    </citation>
    <scope>IDENTIFICATION</scope>
</reference>
<evidence type="ECO:0000256" key="4">
    <source>
        <dbReference type="ARBA" id="ARBA00023121"/>
    </source>
</evidence>
<dbReference type="GO" id="GO:0016020">
    <property type="term" value="C:membrane"/>
    <property type="evidence" value="ECO:0007669"/>
    <property type="project" value="TreeGrafter"/>
</dbReference>
<reference evidence="10 11" key="1">
    <citation type="journal article" date="2014" name="Nature">
        <title>The genomic substrate for adaptive radiation in African cichlid fish.</title>
        <authorList>
            <person name="Brawand D."/>
            <person name="Wagner C.E."/>
            <person name="Li Y.I."/>
            <person name="Malinsky M."/>
            <person name="Keller I."/>
            <person name="Fan S."/>
            <person name="Simakov O."/>
            <person name="Ng A.Y."/>
            <person name="Lim Z.W."/>
            <person name="Bezault E."/>
            <person name="Turner-Maier J."/>
            <person name="Johnson J."/>
            <person name="Alcazar R."/>
            <person name="Noh H.J."/>
            <person name="Russell P."/>
            <person name="Aken B."/>
            <person name="Alfoldi J."/>
            <person name="Amemiya C."/>
            <person name="Azzouzi N."/>
            <person name="Baroiller J.F."/>
            <person name="Barloy-Hubler F."/>
            <person name="Berlin A."/>
            <person name="Bloomquist R."/>
            <person name="Carleton K.L."/>
            <person name="Conte M.A."/>
            <person name="D'Cotta H."/>
            <person name="Eshel O."/>
            <person name="Gaffney L."/>
            <person name="Galibert F."/>
            <person name="Gante H.F."/>
            <person name="Gnerre S."/>
            <person name="Greuter L."/>
            <person name="Guyon R."/>
            <person name="Haddad N.S."/>
            <person name="Haerty W."/>
            <person name="Harris R.M."/>
            <person name="Hofmann H.A."/>
            <person name="Hourlier T."/>
            <person name="Hulata G."/>
            <person name="Jaffe D.B."/>
            <person name="Lara M."/>
            <person name="Lee A.P."/>
            <person name="MacCallum I."/>
            <person name="Mwaiko S."/>
            <person name="Nikaido M."/>
            <person name="Nishihara H."/>
            <person name="Ozouf-Costaz C."/>
            <person name="Penman D.J."/>
            <person name="Przybylski D."/>
            <person name="Rakotomanga M."/>
            <person name="Renn S.C.P."/>
            <person name="Ribeiro F.J."/>
            <person name="Ron M."/>
            <person name="Salzburger W."/>
            <person name="Sanchez-Pulido L."/>
            <person name="Santos M.E."/>
            <person name="Searle S."/>
            <person name="Sharpe T."/>
            <person name="Swofford R."/>
            <person name="Tan F.J."/>
            <person name="Williams L."/>
            <person name="Young S."/>
            <person name="Yin S."/>
            <person name="Okada N."/>
            <person name="Kocher T.D."/>
            <person name="Miska E.A."/>
            <person name="Lander E.S."/>
            <person name="Venkatesh B."/>
            <person name="Fernald R.D."/>
            <person name="Meyer A."/>
            <person name="Ponting C.P."/>
            <person name="Streelman J.T."/>
            <person name="Lindblad-Toh K."/>
            <person name="Seehausen O."/>
            <person name="Di Palma F."/>
        </authorList>
    </citation>
    <scope>NUCLEOTIDE SEQUENCE</scope>
</reference>
<feature type="compositionally biased region" description="Low complexity" evidence="7">
    <location>
        <begin position="179"/>
        <end position="193"/>
    </location>
</feature>
<dbReference type="SUPFAM" id="SSF144000">
    <property type="entry name" value="Oxysterol-binding protein-like"/>
    <property type="match status" value="1"/>
</dbReference>
<feature type="compositionally biased region" description="Acidic residues" evidence="7">
    <location>
        <begin position="358"/>
        <end position="371"/>
    </location>
</feature>
<dbReference type="FunFam" id="2.40.160.120:FF:000002">
    <property type="entry name" value="Oxysterol-binding protein"/>
    <property type="match status" value="1"/>
</dbReference>
<dbReference type="Gene3D" id="2.40.160.120">
    <property type="match status" value="1"/>
</dbReference>
<feature type="region of interest" description="Disordered" evidence="7">
    <location>
        <begin position="315"/>
        <end position="371"/>
    </location>
</feature>
<keyword evidence="8" id="KW-0472">Membrane</keyword>
<dbReference type="Pfam" id="PF01237">
    <property type="entry name" value="Oxysterol_BP"/>
    <property type="match status" value="2"/>
</dbReference>
<feature type="transmembrane region" description="Helical" evidence="8">
    <location>
        <begin position="78"/>
        <end position="99"/>
    </location>
</feature>
<dbReference type="Gene3D" id="3.30.70.3490">
    <property type="match status" value="1"/>
</dbReference>
<dbReference type="Proteomes" id="UP000265160">
    <property type="component" value="LG22"/>
</dbReference>
<dbReference type="SUPFAM" id="SSF50729">
    <property type="entry name" value="PH domain-like"/>
    <property type="match status" value="1"/>
</dbReference>
<evidence type="ECO:0000313" key="11">
    <source>
        <dbReference type="Proteomes" id="UP000265160"/>
    </source>
</evidence>
<feature type="compositionally biased region" description="Basic and acidic residues" evidence="7">
    <location>
        <begin position="713"/>
        <end position="728"/>
    </location>
</feature>
<dbReference type="Gene3D" id="1.10.287.2720">
    <property type="match status" value="1"/>
</dbReference>
<dbReference type="AlphaFoldDB" id="A0A3P9DM79"/>
<keyword evidence="8" id="KW-0812">Transmembrane</keyword>
<evidence type="ECO:0000259" key="9">
    <source>
        <dbReference type="PROSITE" id="PS50003"/>
    </source>
</evidence>
<evidence type="ECO:0000256" key="3">
    <source>
        <dbReference type="ARBA" id="ARBA00023055"/>
    </source>
</evidence>
<accession>A0A3P9DM79</accession>
<dbReference type="GO" id="GO:0015485">
    <property type="term" value="F:cholesterol binding"/>
    <property type="evidence" value="ECO:0007669"/>
    <property type="project" value="TreeGrafter"/>
</dbReference>
<feature type="region of interest" description="Disordered" evidence="7">
    <location>
        <begin position="713"/>
        <end position="734"/>
    </location>
</feature>
<evidence type="ECO:0000256" key="8">
    <source>
        <dbReference type="SAM" id="Phobius"/>
    </source>
</evidence>
<feature type="region of interest" description="Disordered" evidence="7">
    <location>
        <begin position="176"/>
        <end position="216"/>
    </location>
</feature>
<organism evidence="10 11">
    <name type="scientific">Maylandia zebra</name>
    <name type="common">zebra mbuna</name>
    <dbReference type="NCBI Taxonomy" id="106582"/>
    <lineage>
        <taxon>Eukaryota</taxon>
        <taxon>Metazoa</taxon>
        <taxon>Chordata</taxon>
        <taxon>Craniata</taxon>
        <taxon>Vertebrata</taxon>
        <taxon>Euteleostomi</taxon>
        <taxon>Actinopterygii</taxon>
        <taxon>Neopterygii</taxon>
        <taxon>Teleostei</taxon>
        <taxon>Neoteleostei</taxon>
        <taxon>Acanthomorphata</taxon>
        <taxon>Ovalentaria</taxon>
        <taxon>Cichlomorphae</taxon>
        <taxon>Cichliformes</taxon>
        <taxon>Cichlidae</taxon>
        <taxon>African cichlids</taxon>
        <taxon>Pseudocrenilabrinae</taxon>
        <taxon>Haplochromini</taxon>
        <taxon>Maylandia</taxon>
        <taxon>Maylandia zebra complex</taxon>
    </lineage>
</organism>
<evidence type="ECO:0000313" key="10">
    <source>
        <dbReference type="Ensembl" id="ENSMZEP00005035408.1"/>
    </source>
</evidence>
<keyword evidence="3 6" id="KW-0445">Lipid transport</keyword>
<dbReference type="SMART" id="SM00233">
    <property type="entry name" value="PH"/>
    <property type="match status" value="1"/>
</dbReference>
<dbReference type="Gene3D" id="2.30.29.30">
    <property type="entry name" value="Pleckstrin-homology domain (PH domain)/Phosphotyrosine-binding domain (PTB)"/>
    <property type="match status" value="1"/>
</dbReference>
<proteinExistence type="inferred from homology"/>
<dbReference type="Pfam" id="PF00169">
    <property type="entry name" value="PH"/>
    <property type="match status" value="1"/>
</dbReference>
<dbReference type="GO" id="GO:0006869">
    <property type="term" value="P:lipid transport"/>
    <property type="evidence" value="ECO:0007669"/>
    <property type="project" value="UniProtKB-KW"/>
</dbReference>
<dbReference type="Ensembl" id="ENSMZET00005036659.1">
    <property type="protein sequence ID" value="ENSMZEP00005035408.1"/>
    <property type="gene ID" value="ENSMZEG00005026461.1"/>
</dbReference>
<dbReference type="PROSITE" id="PS01013">
    <property type="entry name" value="OSBP"/>
    <property type="match status" value="1"/>
</dbReference>
<feature type="region of interest" description="Disordered" evidence="7">
    <location>
        <begin position="481"/>
        <end position="510"/>
    </location>
</feature>
<dbReference type="PANTHER" id="PTHR10972">
    <property type="entry name" value="OXYSTEROL-BINDING PROTEIN-RELATED"/>
    <property type="match status" value="1"/>
</dbReference>
<evidence type="ECO:0000256" key="2">
    <source>
        <dbReference type="ARBA" id="ARBA00022553"/>
    </source>
</evidence>
<sequence>MLRVLSVITAALFLLHFTYIHVPRLVFLFSSTSCTKFVQQEYIKKVFTSKQDNESIKQNDDDNGHGASSISRSPVFSLVHYFLNFILSLCLFLLCRYFVLDPELGQLQYFVNEQGKSQKPRGSLPLIGASVTTSDEAPHMFIVNAVNGELYKLRASDAKEQQFWISQLQACARRHSDSSAKGSSSSGRTRSFSLLPHLTPTSSPGSPRHLGHPATPSNIVTITHHKSPAAARRAKSQYPGRLLEVKEVMSQAEGQQKNLVQSIDSLPTKGPLSCLDQDLLLLKATSAATLSCLGECLNILQQTQSHGAPVWTVPKSPSGEQLKNGGLTPLQSTEPSPALRKRILPHGAEQHPGLEDVSPSEEVTDTEDNEEEDLGVLDDQRSIILHLLSQLKLGMDLTRVVLPTFILEKRSLLEMYANFMAHPDMFLSITAGATAEDRIVRFVEYYLTAFHEGRKGAVAKKPYNPVLGETFHCSWEVPRDKVKPLDRSNPGSAREPSRGPNNTQQDEDSPGSCYRVRFVAEQVSHHPPVSGFYCECRERRMCVNAHVWTKSKFMGMSIGVSMVGEGVLYLLEHDEEYVFTLPCAYARSILTVPWVELGGKVSINCVKSGYSATVTFHTKPFYGGKVHRVTAEVKHNPTNTIVCKAQGEWNGTLEFTYSSGETKVIDTTKLPVTKKKLRPVEKQARTESRRLWQNVTKSLKEGNIDEATEHKHRLEECQRGEERQRAADNKPWMPKYFTKEGDGWSYNNPLWKST</sequence>
<feature type="domain" description="PH" evidence="9">
    <location>
        <begin position="96"/>
        <end position="173"/>
    </location>
</feature>
<dbReference type="InterPro" id="IPR018494">
    <property type="entry name" value="Oxysterol-bd_CS"/>
</dbReference>